<evidence type="ECO:0000313" key="2">
    <source>
        <dbReference type="Proteomes" id="UP000030960"/>
    </source>
</evidence>
<comment type="caution">
    <text evidence="1">The sequence shown here is derived from an EMBL/GenBank/DDBJ whole genome shotgun (WGS) entry which is preliminary data.</text>
</comment>
<protein>
    <submittedName>
        <fullName evidence="1">Uncharacterized protein</fullName>
    </submittedName>
</protein>
<proteinExistence type="predicted"/>
<dbReference type="RefSeq" id="WP_043137732.1">
    <property type="nucleotide sequence ID" value="NZ_JSUQ01000003.1"/>
</dbReference>
<dbReference type="STRING" id="561184.SAMN05216376_11731"/>
<sequence length="97" mass="10563">MPAGQFSETVVGQAFDVAIRASAEIFGSLDDLRISRDFALSVLVVSGQDFYFVDTPDRARELGVTLTGTGPLPERIDHDRIRDLCTAEFPSLGPANY</sequence>
<dbReference type="EMBL" id="JSUQ01000003">
    <property type="protein sequence ID" value="KHQ54223.1"/>
    <property type="molecule type" value="Genomic_DNA"/>
</dbReference>
<name>A0A0B3S5D6_9RHOB</name>
<organism evidence="1 2">
    <name type="scientific">Mameliella alba</name>
    <dbReference type="NCBI Taxonomy" id="561184"/>
    <lineage>
        <taxon>Bacteria</taxon>
        <taxon>Pseudomonadati</taxon>
        <taxon>Pseudomonadota</taxon>
        <taxon>Alphaproteobacteria</taxon>
        <taxon>Rhodobacterales</taxon>
        <taxon>Roseobacteraceae</taxon>
        <taxon>Mameliella</taxon>
    </lineage>
</organism>
<evidence type="ECO:0000313" key="1">
    <source>
        <dbReference type="EMBL" id="KHQ54223.1"/>
    </source>
</evidence>
<reference evidence="1 2" key="1">
    <citation type="submission" date="2014-10" db="EMBL/GenBank/DDBJ databases">
        <title>Genome sequence of Ponticoccus sp. strain UMTAT08 isolated from clonal culture of toxic dinoflagellate Alexandrium tamiyavanichii.</title>
        <authorList>
            <person name="Gan H.Y."/>
            <person name="Muhd D.-D."/>
            <person name="Mohd Noor M.E."/>
            <person name="Yeong Y.S."/>
            <person name="Usup G."/>
        </authorList>
    </citation>
    <scope>NUCLEOTIDE SEQUENCE [LARGE SCALE GENOMIC DNA]</scope>
    <source>
        <strain evidence="1 2">UMTAT08</strain>
    </source>
</reference>
<dbReference type="Proteomes" id="UP000030960">
    <property type="component" value="Unassembled WGS sequence"/>
</dbReference>
<keyword evidence="2" id="KW-1185">Reference proteome</keyword>
<dbReference type="AlphaFoldDB" id="A0A0B3S5D6"/>
<accession>A0A0B3S5D6</accession>
<gene>
    <name evidence="1" type="ORF">OA50_00814</name>
</gene>